<dbReference type="Ensembl" id="ENSPNYT00000014958.1">
    <property type="protein sequence ID" value="ENSPNYP00000014589.1"/>
    <property type="gene ID" value="ENSPNYG00000011031.1"/>
</dbReference>
<keyword evidence="6" id="KW-0130">Cell adhesion</keyword>
<evidence type="ECO:0000259" key="8">
    <source>
        <dbReference type="PROSITE" id="PS50234"/>
    </source>
</evidence>
<dbReference type="PANTHER" id="PTHR24020">
    <property type="entry name" value="COLLAGEN ALPHA"/>
    <property type="match status" value="1"/>
</dbReference>
<dbReference type="GO" id="GO:0007155">
    <property type="term" value="P:cell adhesion"/>
    <property type="evidence" value="ECO:0007669"/>
    <property type="project" value="UniProtKB-KW"/>
</dbReference>
<organism evidence="9">
    <name type="scientific">Pundamilia nyererei</name>
    <dbReference type="NCBI Taxonomy" id="303518"/>
    <lineage>
        <taxon>Eukaryota</taxon>
        <taxon>Metazoa</taxon>
        <taxon>Chordata</taxon>
        <taxon>Craniata</taxon>
        <taxon>Vertebrata</taxon>
        <taxon>Euteleostomi</taxon>
        <taxon>Actinopterygii</taxon>
        <taxon>Neopterygii</taxon>
        <taxon>Teleostei</taxon>
        <taxon>Neoteleostei</taxon>
        <taxon>Acanthomorphata</taxon>
        <taxon>Ovalentaria</taxon>
        <taxon>Cichlomorphae</taxon>
        <taxon>Cichliformes</taxon>
        <taxon>Cichlidae</taxon>
        <taxon>African cichlids</taxon>
        <taxon>Pseudocrenilabrinae</taxon>
        <taxon>Haplochromini</taxon>
        <taxon>Pundamilia</taxon>
    </lineage>
</organism>
<evidence type="ECO:0000256" key="4">
    <source>
        <dbReference type="ARBA" id="ARBA00022729"/>
    </source>
</evidence>
<reference evidence="9" key="1">
    <citation type="submission" date="2023-09" db="UniProtKB">
        <authorList>
            <consortium name="Ensembl"/>
        </authorList>
    </citation>
    <scope>IDENTIFICATION</scope>
</reference>
<dbReference type="STRING" id="303518.ENSPNYP00000014589"/>
<feature type="domain" description="VWFA" evidence="8">
    <location>
        <begin position="964"/>
        <end position="1136"/>
    </location>
</feature>
<dbReference type="PANTHER" id="PTHR24020:SF13">
    <property type="entry name" value="COLLAGEN ALPHA-3(VI) CHAIN"/>
    <property type="match status" value="1"/>
</dbReference>
<feature type="domain" description="VWFA" evidence="8">
    <location>
        <begin position="211"/>
        <end position="382"/>
    </location>
</feature>
<keyword evidence="4" id="KW-0732">Signal</keyword>
<dbReference type="SUPFAM" id="SSF53300">
    <property type="entry name" value="vWA-like"/>
    <property type="match status" value="6"/>
</dbReference>
<dbReference type="GeneTree" id="ENSGT00940000156462"/>
<dbReference type="GO" id="GO:0005581">
    <property type="term" value="C:collagen trimer"/>
    <property type="evidence" value="ECO:0007669"/>
    <property type="project" value="UniProtKB-KW"/>
</dbReference>
<dbReference type="SMART" id="SM00327">
    <property type="entry name" value="VWA"/>
    <property type="match status" value="6"/>
</dbReference>
<dbReference type="InterPro" id="IPR002035">
    <property type="entry name" value="VWF_A"/>
</dbReference>
<proteinExistence type="predicted"/>
<dbReference type="PROSITE" id="PS50234">
    <property type="entry name" value="VWFA"/>
    <property type="match status" value="6"/>
</dbReference>
<dbReference type="Gene3D" id="3.40.50.410">
    <property type="entry name" value="von Willebrand factor, type A domain"/>
    <property type="match status" value="6"/>
</dbReference>
<keyword evidence="2" id="KW-0964">Secreted</keyword>
<evidence type="ECO:0000313" key="9">
    <source>
        <dbReference type="Ensembl" id="ENSPNYP00000014589.1"/>
    </source>
</evidence>
<evidence type="ECO:0000256" key="6">
    <source>
        <dbReference type="ARBA" id="ARBA00022889"/>
    </source>
</evidence>
<evidence type="ECO:0000256" key="2">
    <source>
        <dbReference type="ARBA" id="ARBA00022525"/>
    </source>
</evidence>
<dbReference type="InterPro" id="IPR036465">
    <property type="entry name" value="vWFA_dom_sf"/>
</dbReference>
<keyword evidence="3" id="KW-0272">Extracellular matrix</keyword>
<dbReference type="FunFam" id="3.40.50.410:FF:000003">
    <property type="entry name" value="Collagen type VI alpha 3 chain"/>
    <property type="match status" value="6"/>
</dbReference>
<keyword evidence="5" id="KW-0677">Repeat</keyword>
<dbReference type="Pfam" id="PF00092">
    <property type="entry name" value="VWA"/>
    <property type="match status" value="6"/>
</dbReference>
<keyword evidence="7" id="KW-0176">Collagen</keyword>
<sequence>MLLTEETIVETTKMVRDIVFLVDGSNYVGSSNLPYVRDFMINTINQLDVGPDRVQVGLLQFADRPKIEFYLNNYRTREEVVEKISQLRLTGGSAVNTGAAMNYALDNMFHSSRGSRRRQGVQQVLVLITGGPPQDQVRSVADRLALAGVLTFTVSSGQADEAQLQSVAFVPTLAFHARSFSGLPGLAEQIMPELVTVVGDTDVAVFQEETDVAFLIDGTDRVQADFAYIKDFIIKVIEPLDIGDDKVRVSVVQHSERPTLSFYLNTYKTKDEVIRAVQGLRVTGKSRNTGAALQFVQDHVFTTSSGSRHLEGVPQILFLLTGGKSKDDVSRAAFGLKQIGVISFAIGMKNAGQEELQKIAFSSRYVFNLPFFAEILSIQPDLVAFVQTEISAKDIVFLLDGSDNTQSDFPAIRSFVEQMVETLTVDENRDRISVVQYSGDPQTHFNLNTYMAKQDVLGAIQRLNHKGGISLNTGVALDYVRKNAFAESSGSRHQQGVPQILILLSDGRSQDDVASAAAALKQEKIVPVCVGTSNANILELQMIAHDPSYVRLFIDVFMHHHFCQDPAGQNEPIQRDIVFLLDSSDKMQKTFNAVLGFVGRIMETLSVDKNKDRVSVVQYSREPSVDFLLNTYNTKQDVADSLRRLRHKGGEPLNTGAALQYVKDNVLTASSGSRHQQGVPQILILLIGGRSSDDVRNAAENLNEMGVTTFVVGIDHADTLEIQSIAQKSDRAFHAADINNLSDIEQLIISTMKEIKNPAIKPPSHDIVFLLDGSDDSQQKFPDIIDFVKRITKHLNVDINKDRMAVVQYSDTAEINFNLSRYSTKNDILKAINGLRHKGGYPHNIGAALQYLKEHVYTPMSGSRHQEGIPQILILLIGGRSADDIRTPARMMKQIGAISVVIGTSDADTLELQTIAHEPKYALPVAEYGQLPSVQEDVLTLIREALHHVEQIAPTAGLDSKKNDVVFLIDGSYDSLNGFEEIRSFIEKTVESLNLGNDRDQVAVVQYSRDATVNFYLNSYSSKNDVLNSIRTMRHKFGRPLNIGKALEFVRDNVFSASVGGRRADLVPQYLYVFSGGRSGDDVRGPAQSLKDNGIKTFSIGTENADTLEMQTISYTPAHYFYVTNYNNLQSLDPSVEAMLRVPDFVNLPRIQESLKSHFTKMAVEGETMGGKNLNDLSNLIR</sequence>
<dbReference type="AlphaFoldDB" id="A0A3B4FXW3"/>
<accession>A0A3B4FXW3</accession>
<evidence type="ECO:0000256" key="5">
    <source>
        <dbReference type="ARBA" id="ARBA00022737"/>
    </source>
</evidence>
<evidence type="ECO:0000256" key="1">
    <source>
        <dbReference type="ARBA" id="ARBA00004498"/>
    </source>
</evidence>
<dbReference type="InterPro" id="IPR050525">
    <property type="entry name" value="ECM_Assembly_Org"/>
</dbReference>
<feature type="domain" description="VWFA" evidence="8">
    <location>
        <begin position="576"/>
        <end position="748"/>
    </location>
</feature>
<feature type="domain" description="VWFA" evidence="8">
    <location>
        <begin position="766"/>
        <end position="938"/>
    </location>
</feature>
<evidence type="ECO:0000256" key="7">
    <source>
        <dbReference type="ARBA" id="ARBA00023119"/>
    </source>
</evidence>
<name>A0A3B4FXW3_9CICH</name>
<comment type="subcellular location">
    <subcellularLocation>
        <location evidence="1">Secreted</location>
        <location evidence="1">Extracellular space</location>
        <location evidence="1">Extracellular matrix</location>
    </subcellularLocation>
</comment>
<dbReference type="GO" id="GO:0005615">
    <property type="term" value="C:extracellular space"/>
    <property type="evidence" value="ECO:0007669"/>
    <property type="project" value="TreeGrafter"/>
</dbReference>
<dbReference type="PRINTS" id="PR00453">
    <property type="entry name" value="VWFADOMAIN"/>
</dbReference>
<feature type="domain" description="VWFA" evidence="8">
    <location>
        <begin position="17"/>
        <end position="190"/>
    </location>
</feature>
<feature type="domain" description="VWFA" evidence="8">
    <location>
        <begin position="394"/>
        <end position="577"/>
    </location>
</feature>
<protein>
    <recommendedName>
        <fullName evidence="8">VWFA domain-containing protein</fullName>
    </recommendedName>
</protein>
<evidence type="ECO:0000256" key="3">
    <source>
        <dbReference type="ARBA" id="ARBA00022530"/>
    </source>
</evidence>